<keyword evidence="2" id="KW-1185">Reference proteome</keyword>
<gene>
    <name evidence="1" type="ORF">L207DRAFT_609215</name>
</gene>
<reference evidence="1 2" key="1">
    <citation type="submission" date="2016-04" db="EMBL/GenBank/DDBJ databases">
        <title>A degradative enzymes factory behind the ericoid mycorrhizal symbiosis.</title>
        <authorList>
            <consortium name="DOE Joint Genome Institute"/>
            <person name="Martino E."/>
            <person name="Morin E."/>
            <person name="Grelet G."/>
            <person name="Kuo A."/>
            <person name="Kohler A."/>
            <person name="Daghino S."/>
            <person name="Barry K."/>
            <person name="Choi C."/>
            <person name="Cichocki N."/>
            <person name="Clum A."/>
            <person name="Copeland A."/>
            <person name="Hainaut M."/>
            <person name="Haridas S."/>
            <person name="Labutti K."/>
            <person name="Lindquist E."/>
            <person name="Lipzen A."/>
            <person name="Khouja H.-R."/>
            <person name="Murat C."/>
            <person name="Ohm R."/>
            <person name="Olson A."/>
            <person name="Spatafora J."/>
            <person name="Veneault-Fourrey C."/>
            <person name="Henrissat B."/>
            <person name="Grigoriev I."/>
            <person name="Martin F."/>
            <person name="Perotto S."/>
        </authorList>
    </citation>
    <scope>NUCLEOTIDE SEQUENCE [LARGE SCALE GENOMIC DNA]</scope>
    <source>
        <strain evidence="1 2">F</strain>
    </source>
</reference>
<sequence length="274" mass="32206">MAKSDATGTKGADASEELLKLLRTINEKLDLGTVLNGREGVAVSGARQNWYPDGFYRWYEETLPSQSCAIRYLKDSEILHLDHEKNRVCERLRHEDDGRPEDLRRFQWRYKYESPFKDWKHEVQLLAPRLCMTEGDFWVIPPDGRISLSLTPESLHLQRGEIAKAESQRLIKLIDYSKELVEYSGEFFIADLDPWNDRLMLHDLHNLNSRHHRPPPLECRLRSDRVPDRSSLYDAEVGDRIFQPLAASEDFRGHELAPWRRIMFIWLQPRINVI</sequence>
<protein>
    <submittedName>
        <fullName evidence="1">Uncharacterized protein</fullName>
    </submittedName>
</protein>
<organism evidence="1 2">
    <name type="scientific">Hyaloscypha variabilis (strain UAMH 11265 / GT02V1 / F)</name>
    <name type="common">Meliniomyces variabilis</name>
    <dbReference type="NCBI Taxonomy" id="1149755"/>
    <lineage>
        <taxon>Eukaryota</taxon>
        <taxon>Fungi</taxon>
        <taxon>Dikarya</taxon>
        <taxon>Ascomycota</taxon>
        <taxon>Pezizomycotina</taxon>
        <taxon>Leotiomycetes</taxon>
        <taxon>Helotiales</taxon>
        <taxon>Hyaloscyphaceae</taxon>
        <taxon>Hyaloscypha</taxon>
        <taxon>Hyaloscypha variabilis</taxon>
    </lineage>
</organism>
<dbReference type="Proteomes" id="UP000235786">
    <property type="component" value="Unassembled WGS sequence"/>
</dbReference>
<name>A0A2J6R288_HYAVF</name>
<proteinExistence type="predicted"/>
<dbReference type="OrthoDB" id="10641424at2759"/>
<dbReference type="EMBL" id="KZ613958">
    <property type="protein sequence ID" value="PMD32626.1"/>
    <property type="molecule type" value="Genomic_DNA"/>
</dbReference>
<dbReference type="AlphaFoldDB" id="A0A2J6R288"/>
<evidence type="ECO:0000313" key="2">
    <source>
        <dbReference type="Proteomes" id="UP000235786"/>
    </source>
</evidence>
<accession>A0A2J6R288</accession>
<evidence type="ECO:0000313" key="1">
    <source>
        <dbReference type="EMBL" id="PMD32626.1"/>
    </source>
</evidence>